<dbReference type="Gene3D" id="3.90.226.10">
    <property type="entry name" value="2-enoyl-CoA Hydratase, Chain A, domain 1"/>
    <property type="match status" value="1"/>
</dbReference>
<dbReference type="Pfam" id="PF00378">
    <property type="entry name" value="ECH_1"/>
    <property type="match status" value="1"/>
</dbReference>
<proteinExistence type="predicted"/>
<dbReference type="PANTHER" id="PTHR43684">
    <property type="match status" value="1"/>
</dbReference>
<dbReference type="Proteomes" id="UP000055702">
    <property type="component" value="Unassembled WGS sequence"/>
</dbReference>
<comment type="caution">
    <text evidence="4">The sequence shown here is derived from an EMBL/GenBank/DDBJ whole genome shotgun (WGS) entry which is preliminary data.</text>
</comment>
<evidence type="ECO:0000256" key="2">
    <source>
        <dbReference type="ARBA" id="ARBA00023140"/>
    </source>
</evidence>
<dbReference type="InterPro" id="IPR001753">
    <property type="entry name" value="Enoyl-CoA_hydra/iso"/>
</dbReference>
<dbReference type="RefSeq" id="WP_011638775.1">
    <property type="nucleotide sequence ID" value="NZ_JBBMQR010000007.1"/>
</dbReference>
<name>A0A125BEV0_SHEFR</name>
<dbReference type="GO" id="GO:0004165">
    <property type="term" value="F:delta(3)-delta(2)-enoyl-CoA isomerase activity"/>
    <property type="evidence" value="ECO:0007669"/>
    <property type="project" value="UniProtKB-ARBA"/>
</dbReference>
<evidence type="ECO:0000313" key="5">
    <source>
        <dbReference type="Proteomes" id="UP000055702"/>
    </source>
</evidence>
<dbReference type="CDD" id="cd06558">
    <property type="entry name" value="crotonase-like"/>
    <property type="match status" value="1"/>
</dbReference>
<dbReference type="EMBL" id="LRDC01000002">
    <property type="protein sequence ID" value="KVX02948.1"/>
    <property type="molecule type" value="Genomic_DNA"/>
</dbReference>
<evidence type="ECO:0000256" key="1">
    <source>
        <dbReference type="ARBA" id="ARBA00004275"/>
    </source>
</evidence>
<reference evidence="4 5" key="1">
    <citation type="submission" date="2016-01" db="EMBL/GenBank/DDBJ databases">
        <title>Draft genome of the antarctic isolate Shewanella frigidimarina Ag06-30.</title>
        <authorList>
            <person name="Parmeciano Di Noto G."/>
            <person name="Vazquez S."/>
            <person name="Mac Cormack W."/>
            <person name="Iriarte A."/>
            <person name="Quiroga C."/>
        </authorList>
    </citation>
    <scope>NUCLEOTIDE SEQUENCE [LARGE SCALE GENOMIC DNA]</scope>
    <source>
        <strain evidence="4 5">Ag06-30</strain>
    </source>
</reference>
<dbReference type="PANTHER" id="PTHR43684:SF1">
    <property type="entry name" value="ENOYL-COA DELTA ISOMERASE 2"/>
    <property type="match status" value="1"/>
</dbReference>
<keyword evidence="2" id="KW-0576">Peroxisome</keyword>
<evidence type="ECO:0000313" key="4">
    <source>
        <dbReference type="EMBL" id="KVX02948.1"/>
    </source>
</evidence>
<dbReference type="OMA" id="LHCDFVY"/>
<gene>
    <name evidence="4" type="ORF">AWJ07_11625</name>
</gene>
<protein>
    <submittedName>
        <fullName evidence="4">Enoyl-CoA hydratase</fullName>
    </submittedName>
</protein>
<dbReference type="AlphaFoldDB" id="A0A125BEV0"/>
<sequence>MSHIQVRDDQGVRIISFNRPEKRNAFNLEMYQQFTEYLIQGEADNDIRAFLFHGTENCFTSGNDIVDFLQSGALDDNHPTVKFLFCLLDLKKPVVAAVTGAAVGIGTTLLLHCDLVYADNKAKFQMPFVNLALVPEAASSILLPLIVGQQKAAELILLGEAFDAETAEKLTIINRVVAQDELISFSLAQAKKLAALPPLSMQASKRLLRHNQAEVKAQMKLELVEFAERLQSDEAKQRFQAFLKK</sequence>
<dbReference type="GeneID" id="41838713"/>
<organism evidence="4">
    <name type="scientific">Shewanella frigidimarina</name>
    <dbReference type="NCBI Taxonomy" id="56812"/>
    <lineage>
        <taxon>Bacteria</taxon>
        <taxon>Pseudomonadati</taxon>
        <taxon>Pseudomonadota</taxon>
        <taxon>Gammaproteobacteria</taxon>
        <taxon>Alteromonadales</taxon>
        <taxon>Shewanellaceae</taxon>
        <taxon>Shewanella</taxon>
    </lineage>
</organism>
<dbReference type="InterPro" id="IPR051053">
    <property type="entry name" value="ECH/Chromodomain_protein"/>
</dbReference>
<evidence type="ECO:0000256" key="3">
    <source>
        <dbReference type="ARBA" id="ARBA00023235"/>
    </source>
</evidence>
<keyword evidence="3" id="KW-0413">Isomerase</keyword>
<dbReference type="InterPro" id="IPR029045">
    <property type="entry name" value="ClpP/crotonase-like_dom_sf"/>
</dbReference>
<accession>A0A125BEV0</accession>
<dbReference type="SUPFAM" id="SSF52096">
    <property type="entry name" value="ClpP/crotonase"/>
    <property type="match status" value="1"/>
</dbReference>
<comment type="subcellular location">
    <subcellularLocation>
        <location evidence="1">Peroxisome</location>
    </subcellularLocation>
</comment>